<evidence type="ECO:0000256" key="3">
    <source>
        <dbReference type="ARBA" id="ARBA00022692"/>
    </source>
</evidence>
<organism evidence="8 9">
    <name type="scientific">Actinomadura montaniterrae</name>
    <dbReference type="NCBI Taxonomy" id="1803903"/>
    <lineage>
        <taxon>Bacteria</taxon>
        <taxon>Bacillati</taxon>
        <taxon>Actinomycetota</taxon>
        <taxon>Actinomycetes</taxon>
        <taxon>Streptosporangiales</taxon>
        <taxon>Thermomonosporaceae</taxon>
        <taxon>Actinomadura</taxon>
    </lineage>
</organism>
<keyword evidence="5 7" id="KW-0472">Membrane</keyword>
<comment type="subcellular location">
    <subcellularLocation>
        <location evidence="1">Cell membrane</location>
        <topology evidence="1">Multi-pass membrane protein</topology>
    </subcellularLocation>
</comment>
<keyword evidence="3 7" id="KW-0812">Transmembrane</keyword>
<evidence type="ECO:0000256" key="5">
    <source>
        <dbReference type="ARBA" id="ARBA00023136"/>
    </source>
</evidence>
<dbReference type="Pfam" id="PF07690">
    <property type="entry name" value="MFS_1"/>
    <property type="match status" value="1"/>
</dbReference>
<evidence type="ECO:0000256" key="1">
    <source>
        <dbReference type="ARBA" id="ARBA00004651"/>
    </source>
</evidence>
<dbReference type="OrthoDB" id="3697899at2"/>
<dbReference type="SUPFAM" id="SSF103473">
    <property type="entry name" value="MFS general substrate transporter"/>
    <property type="match status" value="1"/>
</dbReference>
<keyword evidence="2" id="KW-1003">Cell membrane</keyword>
<feature type="transmembrane region" description="Helical" evidence="7">
    <location>
        <begin position="193"/>
        <end position="213"/>
    </location>
</feature>
<sequence length="245" mass="26491">MSTCVLCPSVWTTGRIDSPDANLCEAVEHRVRICMRRCGSRALARHAHANRLRPADRRRRHRRSTTVHRSRPVGQRGRRRPTGDDVLADLRRGRPAERAASDRTGARLAAQNGRAGRCGRHRDAVPAHPCLPGAYCFAALAAALALPAVFSAATMRSPPDWRGRHLATVTSGLTAAVVAGVPVGTWIGTAAGWRSTFLAGGVLGAAVLISLHAPCRPSRQRLRSGPGNGFVRWQRPPSSTHWRSP</sequence>
<comment type="caution">
    <text evidence="8">The sequence shown here is derived from an EMBL/GenBank/DDBJ whole genome shotgun (WGS) entry which is preliminary data.</text>
</comment>
<keyword evidence="9" id="KW-1185">Reference proteome</keyword>
<evidence type="ECO:0000256" key="4">
    <source>
        <dbReference type="ARBA" id="ARBA00022989"/>
    </source>
</evidence>
<dbReference type="PANTHER" id="PTHR43124:SF10">
    <property type="entry name" value="PURINE EFFLUX PUMP PBUE"/>
    <property type="match status" value="1"/>
</dbReference>
<feature type="region of interest" description="Disordered" evidence="6">
    <location>
        <begin position="220"/>
        <end position="245"/>
    </location>
</feature>
<evidence type="ECO:0000256" key="6">
    <source>
        <dbReference type="SAM" id="MobiDB-lite"/>
    </source>
</evidence>
<dbReference type="GO" id="GO:0022857">
    <property type="term" value="F:transmembrane transporter activity"/>
    <property type="evidence" value="ECO:0007669"/>
    <property type="project" value="InterPro"/>
</dbReference>
<evidence type="ECO:0000256" key="7">
    <source>
        <dbReference type="SAM" id="Phobius"/>
    </source>
</evidence>
<protein>
    <submittedName>
        <fullName evidence="8">MFS transporter</fullName>
    </submittedName>
</protein>
<feature type="compositionally biased region" description="Basic and acidic residues" evidence="6">
    <location>
        <begin position="88"/>
        <end position="105"/>
    </location>
</feature>
<dbReference type="InterPro" id="IPR050189">
    <property type="entry name" value="MFS_Efflux_Transporters"/>
</dbReference>
<feature type="transmembrane region" description="Helical" evidence="7">
    <location>
        <begin position="166"/>
        <end position="187"/>
    </location>
</feature>
<gene>
    <name evidence="8" type="ORF">F9B16_27130</name>
</gene>
<dbReference type="EMBL" id="WBMR01000091">
    <property type="protein sequence ID" value="KAB2374782.1"/>
    <property type="molecule type" value="Genomic_DNA"/>
</dbReference>
<proteinExistence type="predicted"/>
<keyword evidence="4 7" id="KW-1133">Transmembrane helix</keyword>
<feature type="compositionally biased region" description="Polar residues" evidence="6">
    <location>
        <begin position="236"/>
        <end position="245"/>
    </location>
</feature>
<name>A0A6L3VMM7_9ACTN</name>
<dbReference type="InterPro" id="IPR036259">
    <property type="entry name" value="MFS_trans_sf"/>
</dbReference>
<feature type="compositionally biased region" description="Basic residues" evidence="6">
    <location>
        <begin position="48"/>
        <end position="80"/>
    </location>
</feature>
<feature type="transmembrane region" description="Helical" evidence="7">
    <location>
        <begin position="132"/>
        <end position="154"/>
    </location>
</feature>
<feature type="region of interest" description="Disordered" evidence="6">
    <location>
        <begin position="48"/>
        <end position="121"/>
    </location>
</feature>
<dbReference type="Gene3D" id="1.20.1250.20">
    <property type="entry name" value="MFS general substrate transporter like domains"/>
    <property type="match status" value="1"/>
</dbReference>
<dbReference type="InterPro" id="IPR011701">
    <property type="entry name" value="MFS"/>
</dbReference>
<evidence type="ECO:0000256" key="2">
    <source>
        <dbReference type="ARBA" id="ARBA00022475"/>
    </source>
</evidence>
<dbReference type="PANTHER" id="PTHR43124">
    <property type="entry name" value="PURINE EFFLUX PUMP PBUE"/>
    <property type="match status" value="1"/>
</dbReference>
<dbReference type="Proteomes" id="UP000483004">
    <property type="component" value="Unassembled WGS sequence"/>
</dbReference>
<accession>A0A6L3VMM7</accession>
<dbReference type="GO" id="GO:0005886">
    <property type="term" value="C:plasma membrane"/>
    <property type="evidence" value="ECO:0007669"/>
    <property type="project" value="UniProtKB-SubCell"/>
</dbReference>
<evidence type="ECO:0000313" key="8">
    <source>
        <dbReference type="EMBL" id="KAB2374782.1"/>
    </source>
</evidence>
<evidence type="ECO:0000313" key="9">
    <source>
        <dbReference type="Proteomes" id="UP000483004"/>
    </source>
</evidence>
<dbReference type="AlphaFoldDB" id="A0A6L3VMM7"/>
<reference evidence="8 9" key="1">
    <citation type="submission" date="2019-09" db="EMBL/GenBank/DDBJ databases">
        <title>Actinomadura physcomitrii sp. nov., a novel actinomycete isolated from moss [Physcomitrium sphaericum (Ludw) Fuernr].</title>
        <authorList>
            <person name="Liu C."/>
            <person name="Zhuang X."/>
        </authorList>
    </citation>
    <scope>NUCLEOTIDE SEQUENCE [LARGE SCALE GENOMIC DNA]</scope>
    <source>
        <strain evidence="8 9">CYP1-1B</strain>
    </source>
</reference>